<dbReference type="VEuPathDB" id="ToxoDB:EMWEY_00036160"/>
<dbReference type="Proteomes" id="UP000030763">
    <property type="component" value="Unassembled WGS sequence"/>
</dbReference>
<evidence type="ECO:0000313" key="3">
    <source>
        <dbReference type="EMBL" id="CDJ60913.1"/>
    </source>
</evidence>
<dbReference type="OrthoDB" id="348211at2759"/>
<dbReference type="OMA" id="CMLFPSM"/>
<keyword evidence="4" id="KW-1185">Reference proteome</keyword>
<feature type="compositionally biased region" description="Low complexity" evidence="1">
    <location>
        <begin position="118"/>
        <end position="131"/>
    </location>
</feature>
<feature type="region of interest" description="Disordered" evidence="1">
    <location>
        <begin position="740"/>
        <end position="766"/>
    </location>
</feature>
<reference evidence="3" key="1">
    <citation type="submission" date="2013-10" db="EMBL/GenBank/DDBJ databases">
        <title>Genomic analysis of the causative agents of coccidiosis in chickens.</title>
        <authorList>
            <person name="Reid A.J."/>
            <person name="Blake D."/>
            <person name="Billington K."/>
            <person name="Browne H."/>
            <person name="Dunn M."/>
            <person name="Hung S."/>
            <person name="Kawahara F."/>
            <person name="Miranda-Saavedra D."/>
            <person name="Mourier T."/>
            <person name="Nagra H."/>
            <person name="Otto T.D."/>
            <person name="Rawlings N."/>
            <person name="Sanchez A."/>
            <person name="Sanders M."/>
            <person name="Subramaniam C."/>
            <person name="Tay Y."/>
            <person name="Dear P."/>
            <person name="Doerig C."/>
            <person name="Gruber A."/>
            <person name="Parkinson J."/>
            <person name="Shirley M."/>
            <person name="Wan K.L."/>
            <person name="Berriman M."/>
            <person name="Tomley F."/>
            <person name="Pain A."/>
        </authorList>
    </citation>
    <scope>NUCLEOTIDE SEQUENCE [LARGE SCALE GENOMIC DNA]</scope>
    <source>
        <strain evidence="3">Weybridge</strain>
    </source>
</reference>
<dbReference type="EMBL" id="HG721956">
    <property type="protein sequence ID" value="CDJ60913.1"/>
    <property type="molecule type" value="Genomic_DNA"/>
</dbReference>
<feature type="compositionally biased region" description="Low complexity" evidence="1">
    <location>
        <begin position="425"/>
        <end position="460"/>
    </location>
</feature>
<feature type="compositionally biased region" description="Low complexity" evidence="1">
    <location>
        <begin position="61"/>
        <end position="75"/>
    </location>
</feature>
<dbReference type="AlphaFoldDB" id="U6MCW6"/>
<feature type="region of interest" description="Disordered" evidence="1">
    <location>
        <begin position="666"/>
        <end position="706"/>
    </location>
</feature>
<evidence type="ECO:0000313" key="4">
    <source>
        <dbReference type="Proteomes" id="UP000030763"/>
    </source>
</evidence>
<evidence type="ECO:0000256" key="1">
    <source>
        <dbReference type="SAM" id="MobiDB-lite"/>
    </source>
</evidence>
<feature type="compositionally biased region" description="Basic and acidic residues" evidence="1">
    <location>
        <begin position="882"/>
        <end position="892"/>
    </location>
</feature>
<dbReference type="Pfam" id="PF26188">
    <property type="entry name" value="RESC6"/>
    <property type="match status" value="1"/>
</dbReference>
<dbReference type="InterPro" id="IPR058917">
    <property type="entry name" value="RESC6_dom"/>
</dbReference>
<accession>U6MCW6</accession>
<feature type="compositionally biased region" description="Low complexity" evidence="1">
    <location>
        <begin position="862"/>
        <end position="880"/>
    </location>
</feature>
<dbReference type="RefSeq" id="XP_013337563.1">
    <property type="nucleotide sequence ID" value="XM_013482109.1"/>
</dbReference>
<sequence length="892" mass="93124">MRGRSWGLCFQRGPHGGSPDVAAWRVPPRIPLSLPSLASIVTVYRADLSVSQSRTAAASPQQQRQPQQQQQGQQHQHCFGGYVAVNCLFRGIREADEERGTPSSPFALQCLFSSLRKGPSGPNSSPAPACPTGAPEGQGADSATPRAERYRGAGAGSSGGHTWVAREPPWASRWPPWAARGPAWASPGAVLAAGAAETARASGGDAAYWGRVALQAAELGSSLSPAELAVLLHALLKTGRCPEDNLRVSVACLAARAETHMQCFNSLQLAQVLSALSRTPVCLGPSLLRAARRRVLTLLAAGGFEQLFEVAMVLNAAVKLRMADTELLDAFAAHVQRLIRRSRLPVRDLAVVAQSFACAAYTNAKLFASVAEEAEKGLGEATVLDMARLLQAFAGAAAQRLYGSPEAEELTPCSTHLQHAAIEPKAAAGAGPSTARCSTSSTSSSNISISTRSSSSSSNSGDCAYGAPHKRLFSACVETVSERIGFASPGELAVAAQACGLALLQCQGKDAEALRIVLQQIRRATVSSLSLLMPQQLGTLLHTFARWSLPFPPRDLLKTIRRLQQFSPTATAPLCTAVAATVGPRAGPADEAGGADPAAAGGFQWHPVLSAVAASVPLDSSTRLSCLHSVGLLLGPCAAAVAQGGTGSALCSSGCPAVQQQPLQQRPGEAQAALSGDSCSSVPTVHAAASHESGKAPVSHEGPRLPGATEGAAEALAAGERLFEDWMAAVFLDLFRRSQQDMSTDRDSRGDGRFSTPPQNASVPAPGVQPVLRIAETLANCRGLCPASSSALRPQATQTGGSLRACMLFPSMRRFLGPLQQLLLQRRAALDPCSAAKLQHLFRALGFEDEDDILLLLQETASSQSSAAAKPAAPPGLGSPERWSREVRHTPS</sequence>
<feature type="region of interest" description="Disordered" evidence="1">
    <location>
        <begin position="425"/>
        <end position="461"/>
    </location>
</feature>
<feature type="domain" description="RNA-editing substrate-binding complex 6 protein" evidence="2">
    <location>
        <begin position="250"/>
        <end position="394"/>
    </location>
</feature>
<feature type="region of interest" description="Disordered" evidence="1">
    <location>
        <begin position="117"/>
        <end position="162"/>
    </location>
</feature>
<evidence type="ECO:0000259" key="2">
    <source>
        <dbReference type="Pfam" id="PF26188"/>
    </source>
</evidence>
<organism evidence="3 4">
    <name type="scientific">Eimeria maxima</name>
    <name type="common">Coccidian parasite</name>
    <dbReference type="NCBI Taxonomy" id="5804"/>
    <lineage>
        <taxon>Eukaryota</taxon>
        <taxon>Sar</taxon>
        <taxon>Alveolata</taxon>
        <taxon>Apicomplexa</taxon>
        <taxon>Conoidasida</taxon>
        <taxon>Coccidia</taxon>
        <taxon>Eucoccidiorida</taxon>
        <taxon>Eimeriorina</taxon>
        <taxon>Eimeriidae</taxon>
        <taxon>Eimeria</taxon>
    </lineage>
</organism>
<proteinExistence type="predicted"/>
<dbReference type="GeneID" id="25337602"/>
<gene>
    <name evidence="3" type="ORF">EMWEY_00036160</name>
</gene>
<protein>
    <recommendedName>
        <fullName evidence="2">RNA-editing substrate-binding complex 6 protein domain-containing protein</fullName>
    </recommendedName>
</protein>
<feature type="region of interest" description="Disordered" evidence="1">
    <location>
        <begin position="54"/>
        <end position="75"/>
    </location>
</feature>
<name>U6MCW6_EIMMA</name>
<reference evidence="3" key="2">
    <citation type="submission" date="2013-10" db="EMBL/GenBank/DDBJ databases">
        <authorList>
            <person name="Aslett M."/>
        </authorList>
    </citation>
    <scope>NUCLEOTIDE SEQUENCE [LARGE SCALE GENOMIC DNA]</scope>
    <source>
        <strain evidence="3">Weybridge</strain>
    </source>
</reference>
<feature type="compositionally biased region" description="Basic and acidic residues" evidence="1">
    <location>
        <begin position="740"/>
        <end position="752"/>
    </location>
</feature>
<feature type="region of interest" description="Disordered" evidence="1">
    <location>
        <begin position="862"/>
        <end position="892"/>
    </location>
</feature>